<feature type="compositionally biased region" description="Basic and acidic residues" evidence="1">
    <location>
        <begin position="71"/>
        <end position="95"/>
    </location>
</feature>
<feature type="compositionally biased region" description="Basic and acidic residues" evidence="1">
    <location>
        <begin position="49"/>
        <end position="60"/>
    </location>
</feature>
<accession>A0ABX8AXN6</accession>
<evidence type="ECO:0000256" key="1">
    <source>
        <dbReference type="SAM" id="MobiDB-lite"/>
    </source>
</evidence>
<organism evidence="3 4">
    <name type="scientific">Chloracidobacterium sp. N</name>
    <dbReference type="NCBI Taxonomy" id="2821540"/>
    <lineage>
        <taxon>Bacteria</taxon>
        <taxon>Pseudomonadati</taxon>
        <taxon>Acidobacteriota</taxon>
        <taxon>Terriglobia</taxon>
        <taxon>Terriglobales</taxon>
        <taxon>Acidobacteriaceae</taxon>
        <taxon>Chloracidobacterium</taxon>
        <taxon>Chloracidobacterium aggregatum</taxon>
    </lineage>
</organism>
<feature type="signal peptide" evidence="2">
    <location>
        <begin position="1"/>
        <end position="23"/>
    </location>
</feature>
<proteinExistence type="predicted"/>
<gene>
    <name evidence="3" type="ORF">J8C05_06730</name>
</gene>
<feature type="region of interest" description="Disordered" evidence="1">
    <location>
        <begin position="33"/>
        <end position="95"/>
    </location>
</feature>
<name>A0ABX8AXN6_9BACT</name>
<keyword evidence="2" id="KW-0732">Signal</keyword>
<evidence type="ECO:0008006" key="5">
    <source>
        <dbReference type="Google" id="ProtNLM"/>
    </source>
</evidence>
<evidence type="ECO:0000313" key="3">
    <source>
        <dbReference type="EMBL" id="QUV93077.1"/>
    </source>
</evidence>
<sequence>MPGFQRWTLFCFCALWSYFFVVALTPPPVRSAAGRLPAGQTPNPGTPARPDEEKARENSKPGENGKNGGKKRSDNPDEAARDKTPKVEKPKAVKLNKPETWDGETVAEIVIYAYGSRPVIDYVFTNARLEGSIRIATDDNRPPIEGKIVEHILRRETSDRNCVRIEVELPGPQGDEPQQLVFGFNGYTNWAAQNRQSITLTPEAQATFLASLKHDYFALLRYKEDGTTVTRVPGERIMGIDTIGLELTHRDGARTKYFISSQTYRILHLEYEVQPTPDDKPLRFRESFYDFRPVQNLLVPMRKELYENGKFKQRIEFRDVRFRLAKLDEDIFLRL</sequence>
<dbReference type="RefSeq" id="WP_211421493.1">
    <property type="nucleotide sequence ID" value="NZ_CP072642.1"/>
</dbReference>
<dbReference type="Proteomes" id="UP000677668">
    <property type="component" value="Chromosome 1"/>
</dbReference>
<dbReference type="EMBL" id="CP072642">
    <property type="protein sequence ID" value="QUV93077.1"/>
    <property type="molecule type" value="Genomic_DNA"/>
</dbReference>
<evidence type="ECO:0000256" key="2">
    <source>
        <dbReference type="SAM" id="SignalP"/>
    </source>
</evidence>
<evidence type="ECO:0000313" key="4">
    <source>
        <dbReference type="Proteomes" id="UP000677668"/>
    </source>
</evidence>
<feature type="chain" id="PRO_5046405531" description="Outer membrane lipoprotein-sorting protein" evidence="2">
    <location>
        <begin position="24"/>
        <end position="335"/>
    </location>
</feature>
<protein>
    <recommendedName>
        <fullName evidence="5">Outer membrane lipoprotein-sorting protein</fullName>
    </recommendedName>
</protein>
<reference evidence="3 4" key="1">
    <citation type="submission" date="2021-03" db="EMBL/GenBank/DDBJ databases">
        <title>Genomic and phenotypic characterization of Chloracidobacterium isolates provides evidence for multiple species.</title>
        <authorList>
            <person name="Saini M.K."/>
            <person name="Costas A.M.G."/>
            <person name="Tank M."/>
            <person name="Bryant D.A."/>
        </authorList>
    </citation>
    <scope>NUCLEOTIDE SEQUENCE [LARGE SCALE GENOMIC DNA]</scope>
    <source>
        <strain evidence="3 4">N</strain>
    </source>
</reference>
<keyword evidence="4" id="KW-1185">Reference proteome</keyword>